<dbReference type="OrthoDB" id="9799909at2"/>
<organism evidence="6 7">
    <name type="scientific">Caryophanon tenue</name>
    <dbReference type="NCBI Taxonomy" id="33978"/>
    <lineage>
        <taxon>Bacteria</taxon>
        <taxon>Bacillati</taxon>
        <taxon>Bacillota</taxon>
        <taxon>Bacilli</taxon>
        <taxon>Bacillales</taxon>
        <taxon>Caryophanaceae</taxon>
        <taxon>Caryophanon</taxon>
    </lineage>
</organism>
<protein>
    <recommendedName>
        <fullName evidence="4">Protein SprT-like</fullName>
    </recommendedName>
</protein>
<dbReference type="RefSeq" id="WP_066546242.1">
    <property type="nucleotide sequence ID" value="NZ_MASJ01000024.1"/>
</dbReference>
<proteinExistence type="inferred from homology"/>
<dbReference type="Pfam" id="PF10263">
    <property type="entry name" value="SprT-like"/>
    <property type="match status" value="1"/>
</dbReference>
<dbReference type="NCBIfam" id="NF003339">
    <property type="entry name" value="PRK04351.1"/>
    <property type="match status" value="1"/>
</dbReference>
<evidence type="ECO:0000256" key="2">
    <source>
        <dbReference type="ARBA" id="ARBA00022723"/>
    </source>
</evidence>
<reference evidence="6 7" key="1">
    <citation type="submission" date="2016-07" db="EMBL/GenBank/DDBJ databases">
        <title>Caryophanon tenue genome sequencing.</title>
        <authorList>
            <person name="Verma A."/>
            <person name="Pal Y."/>
            <person name="Krishnamurthi S."/>
        </authorList>
    </citation>
    <scope>NUCLEOTIDE SEQUENCE [LARGE SCALE GENOMIC DNA]</scope>
    <source>
        <strain evidence="6 7">DSM 14152</strain>
    </source>
</reference>
<comment type="subcellular location">
    <subcellularLocation>
        <location evidence="4">Cytoplasm</location>
    </subcellularLocation>
</comment>
<evidence type="ECO:0000313" key="7">
    <source>
        <dbReference type="Proteomes" id="UP000093199"/>
    </source>
</evidence>
<dbReference type="GO" id="GO:0008270">
    <property type="term" value="F:zinc ion binding"/>
    <property type="evidence" value="ECO:0007669"/>
    <property type="project" value="UniProtKB-UniRule"/>
</dbReference>
<evidence type="ECO:0000313" key="6">
    <source>
        <dbReference type="EMBL" id="OCS84480.1"/>
    </source>
</evidence>
<keyword evidence="1 4" id="KW-0963">Cytoplasm</keyword>
<evidence type="ECO:0000256" key="3">
    <source>
        <dbReference type="ARBA" id="ARBA00022833"/>
    </source>
</evidence>
<dbReference type="Proteomes" id="UP000093199">
    <property type="component" value="Unassembled WGS sequence"/>
</dbReference>
<dbReference type="EMBL" id="MASJ01000024">
    <property type="protein sequence ID" value="OCS84480.1"/>
    <property type="molecule type" value="Genomic_DNA"/>
</dbReference>
<dbReference type="GO" id="GO:0006950">
    <property type="term" value="P:response to stress"/>
    <property type="evidence" value="ECO:0007669"/>
    <property type="project" value="UniProtKB-ARBA"/>
</dbReference>
<feature type="binding site" evidence="4">
    <location>
        <position position="67"/>
    </location>
    <ligand>
        <name>Zn(2+)</name>
        <dbReference type="ChEBI" id="CHEBI:29105"/>
    </ligand>
</feature>
<comment type="similarity">
    <text evidence="4">Belongs to the SprT family.</text>
</comment>
<keyword evidence="2 4" id="KW-0479">Metal-binding</keyword>
<feature type="active site" evidence="4">
    <location>
        <position position="68"/>
    </location>
</feature>
<dbReference type="AlphaFoldDB" id="A0A1C0YBF8"/>
<keyword evidence="7" id="KW-1185">Reference proteome</keyword>
<comment type="cofactor">
    <cofactor evidence="4">
        <name>Zn(2+)</name>
        <dbReference type="ChEBI" id="CHEBI:29105"/>
    </cofactor>
    <text evidence="4">Binds 1 zinc ion.</text>
</comment>
<dbReference type="InterPro" id="IPR006640">
    <property type="entry name" value="SprT-like_domain"/>
</dbReference>
<dbReference type="GO" id="GO:0005737">
    <property type="term" value="C:cytoplasm"/>
    <property type="evidence" value="ECO:0007669"/>
    <property type="project" value="UniProtKB-SubCell"/>
</dbReference>
<dbReference type="InterPro" id="IPR023524">
    <property type="entry name" value="Uncharacterised_SprT-like"/>
</dbReference>
<dbReference type="STRING" id="33978.A6M13_14985"/>
<feature type="binding site" evidence="4">
    <location>
        <position position="71"/>
    </location>
    <ligand>
        <name>Zn(2+)</name>
        <dbReference type="ChEBI" id="CHEBI:29105"/>
    </ligand>
</feature>
<accession>A0A1C0YBF8</accession>
<feature type="domain" description="SprT-like" evidence="5">
    <location>
        <begin position="4"/>
        <end position="149"/>
    </location>
</feature>
<evidence type="ECO:0000259" key="5">
    <source>
        <dbReference type="SMART" id="SM00731"/>
    </source>
</evidence>
<keyword evidence="3 4" id="KW-0862">Zinc</keyword>
<sequence length="154" mass="18159">MDNEALQLYVEQLSEQAFGKPFLHRAIFNPRLRTTGGRYMLATHHIEINKKSFEQFGEAELRGIVLHELCHYHLHIEGKGYQHRDEDFRQLLKKVGAPRFCSTLGTTKQPNRKQHFYRCVSCSKRYIRIKKIDVNRYFCGNCHGVLMYEGASRR</sequence>
<dbReference type="SMART" id="SM00731">
    <property type="entry name" value="SprT"/>
    <property type="match status" value="1"/>
</dbReference>
<evidence type="ECO:0000256" key="1">
    <source>
        <dbReference type="ARBA" id="ARBA00022490"/>
    </source>
</evidence>
<name>A0A1C0YBF8_9BACL</name>
<gene>
    <name evidence="6" type="ORF">A6M13_14985</name>
</gene>
<comment type="caution">
    <text evidence="6">The sequence shown here is derived from an EMBL/GenBank/DDBJ whole genome shotgun (WGS) entry which is preliminary data.</text>
</comment>
<evidence type="ECO:0000256" key="4">
    <source>
        <dbReference type="HAMAP-Rule" id="MF_00745"/>
    </source>
</evidence>
<dbReference type="HAMAP" id="MF_00745">
    <property type="entry name" value="SprT_like"/>
    <property type="match status" value="1"/>
</dbReference>